<dbReference type="Proteomes" id="UP000639772">
    <property type="component" value="Unassembled WGS sequence"/>
</dbReference>
<evidence type="ECO:0000313" key="2">
    <source>
        <dbReference type="EMBL" id="KAG0486409.1"/>
    </source>
</evidence>
<evidence type="ECO:0000256" key="1">
    <source>
        <dbReference type="SAM" id="MobiDB-lite"/>
    </source>
</evidence>
<name>A0A835R8G9_VANPL</name>
<feature type="region of interest" description="Disordered" evidence="1">
    <location>
        <begin position="47"/>
        <end position="77"/>
    </location>
</feature>
<accession>A0A835R8G9</accession>
<reference evidence="2 3" key="1">
    <citation type="journal article" date="2020" name="Nat. Food">
        <title>A phased Vanilla planifolia genome enables genetic improvement of flavour and production.</title>
        <authorList>
            <person name="Hasing T."/>
            <person name="Tang H."/>
            <person name="Brym M."/>
            <person name="Khazi F."/>
            <person name="Huang T."/>
            <person name="Chambers A.H."/>
        </authorList>
    </citation>
    <scope>NUCLEOTIDE SEQUENCE [LARGE SCALE GENOMIC DNA]</scope>
    <source>
        <tissue evidence="2">Leaf</tissue>
    </source>
</reference>
<gene>
    <name evidence="2" type="ORF">HPP92_008504</name>
</gene>
<organism evidence="2 3">
    <name type="scientific">Vanilla planifolia</name>
    <name type="common">Vanilla</name>
    <dbReference type="NCBI Taxonomy" id="51239"/>
    <lineage>
        <taxon>Eukaryota</taxon>
        <taxon>Viridiplantae</taxon>
        <taxon>Streptophyta</taxon>
        <taxon>Embryophyta</taxon>
        <taxon>Tracheophyta</taxon>
        <taxon>Spermatophyta</taxon>
        <taxon>Magnoliopsida</taxon>
        <taxon>Liliopsida</taxon>
        <taxon>Asparagales</taxon>
        <taxon>Orchidaceae</taxon>
        <taxon>Vanilloideae</taxon>
        <taxon>Vanilleae</taxon>
        <taxon>Vanilla</taxon>
    </lineage>
</organism>
<protein>
    <submittedName>
        <fullName evidence="2">Uncharacterized protein</fullName>
    </submittedName>
</protein>
<dbReference type="EMBL" id="JADCNM010000004">
    <property type="protein sequence ID" value="KAG0486409.1"/>
    <property type="molecule type" value="Genomic_DNA"/>
</dbReference>
<evidence type="ECO:0000313" key="3">
    <source>
        <dbReference type="Proteomes" id="UP000639772"/>
    </source>
</evidence>
<dbReference type="AlphaFoldDB" id="A0A835R8G9"/>
<proteinExistence type="predicted"/>
<feature type="compositionally biased region" description="Polar residues" evidence="1">
    <location>
        <begin position="58"/>
        <end position="77"/>
    </location>
</feature>
<comment type="caution">
    <text evidence="2">The sequence shown here is derived from an EMBL/GenBank/DDBJ whole genome shotgun (WGS) entry which is preliminary data.</text>
</comment>
<sequence length="113" mass="12705">MQISGCAWLSRSKALRNASNTNENNFHFFHVAHQINLDRLSTSINKKSRNRTQHVEANDQSSTHHSSSDLQALGSTSSKIRSNGTCLHLLFRIVMVAAVPSHQLRRDAHEMDV</sequence>